<evidence type="ECO:0000256" key="1">
    <source>
        <dbReference type="SAM" id="MobiDB-lite"/>
    </source>
</evidence>
<dbReference type="AlphaFoldDB" id="A0A7S0YU95"/>
<dbReference type="EMBL" id="HBFN01013041">
    <property type="protein sequence ID" value="CAD8793447.1"/>
    <property type="molecule type" value="Transcribed_RNA"/>
</dbReference>
<sequence length="246" mass="25555">MVQERRPAQESLRQGDDSAIPSHPQRPGRGVAGAGDASCAIYIESCTPAAAAPHPPPNRPSHLPRPHDGGACAAHQGDTTAKPPTSAVHGRRKVRSSASSDEEVDDERACSEGISRLNIHPIGTSLTTGRTRGAPRQRKGMASVFSPREGRGGGVGPTLGVGLADSVPRRGNPDTAASSDSSGGGWEGLSPPQAYLSWGWWIEDPSEGYNPNDGSDFAFLSLPMELPVLPGPSWGSDKPPALPTPA</sequence>
<feature type="compositionally biased region" description="Basic and acidic residues" evidence="1">
    <location>
        <begin position="1"/>
        <end position="16"/>
    </location>
</feature>
<feature type="region of interest" description="Disordered" evidence="1">
    <location>
        <begin position="1"/>
        <end position="34"/>
    </location>
</feature>
<reference evidence="2" key="1">
    <citation type="submission" date="2021-01" db="EMBL/GenBank/DDBJ databases">
        <authorList>
            <person name="Corre E."/>
            <person name="Pelletier E."/>
            <person name="Niang G."/>
            <person name="Scheremetjew M."/>
            <person name="Finn R."/>
            <person name="Kale V."/>
            <person name="Holt S."/>
            <person name="Cochrane G."/>
            <person name="Meng A."/>
            <person name="Brown T."/>
            <person name="Cohen L."/>
        </authorList>
    </citation>
    <scope>NUCLEOTIDE SEQUENCE</scope>
    <source>
        <strain evidence="2">CCMP443</strain>
    </source>
</reference>
<proteinExistence type="predicted"/>
<protein>
    <submittedName>
        <fullName evidence="2">Uncharacterized protein</fullName>
    </submittedName>
</protein>
<gene>
    <name evidence="2" type="ORF">HTEP1355_LOCUS7501</name>
</gene>
<organism evidence="2">
    <name type="scientific">Hemiselmis tepida</name>
    <dbReference type="NCBI Taxonomy" id="464990"/>
    <lineage>
        <taxon>Eukaryota</taxon>
        <taxon>Cryptophyceae</taxon>
        <taxon>Cryptomonadales</taxon>
        <taxon>Hemiselmidaceae</taxon>
        <taxon>Hemiselmis</taxon>
    </lineage>
</organism>
<evidence type="ECO:0000313" key="2">
    <source>
        <dbReference type="EMBL" id="CAD8793447.1"/>
    </source>
</evidence>
<accession>A0A7S0YU95</accession>
<name>A0A7S0YU95_9CRYP</name>
<feature type="region of interest" description="Disordered" evidence="1">
    <location>
        <begin position="48"/>
        <end position="190"/>
    </location>
</feature>